<dbReference type="InterPro" id="IPR026356">
    <property type="entry name" value="GrrA/OscA1_RiPP"/>
</dbReference>
<feature type="signal peptide" evidence="1">
    <location>
        <begin position="1"/>
        <end position="21"/>
    </location>
</feature>
<dbReference type="RefSeq" id="WP_216961282.1">
    <property type="nucleotide sequence ID" value="NZ_JAHOPB010000001.1"/>
</dbReference>
<gene>
    <name evidence="2" type="primary">grrA</name>
    <name evidence="2" type="ORF">KQ910_14130</name>
</gene>
<dbReference type="Proteomes" id="UP000727907">
    <property type="component" value="Unassembled WGS sequence"/>
</dbReference>
<dbReference type="EMBL" id="JAHOPB010000001">
    <property type="protein sequence ID" value="MBU8874911.1"/>
    <property type="molecule type" value="Genomic_DNA"/>
</dbReference>
<dbReference type="NCBIfam" id="TIGR04260">
    <property type="entry name" value="Cyano_gly_rpt"/>
    <property type="match status" value="1"/>
</dbReference>
<keyword evidence="3" id="KW-1185">Reference proteome</keyword>
<protein>
    <submittedName>
        <fullName evidence="2">RSAM-associated Gly-rich repeat protein</fullName>
    </submittedName>
</protein>
<evidence type="ECO:0000313" key="3">
    <source>
        <dbReference type="Proteomes" id="UP000727907"/>
    </source>
</evidence>
<accession>A0ABS6IKQ3</accession>
<keyword evidence="1" id="KW-0732">Signal</keyword>
<name>A0ABS6IKQ3_9HYPH</name>
<reference evidence="2 3" key="1">
    <citation type="submission" date="2021-06" db="EMBL/GenBank/DDBJ databases">
        <authorList>
            <person name="Lee D.H."/>
        </authorList>
    </citation>
    <scope>NUCLEOTIDE SEQUENCE [LARGE SCALE GENOMIC DNA]</scope>
    <source>
        <strain evidence="2 3">MMS21-HV4-11</strain>
    </source>
</reference>
<feature type="chain" id="PRO_5045560319" evidence="1">
    <location>
        <begin position="22"/>
        <end position="109"/>
    </location>
</feature>
<comment type="caution">
    <text evidence="2">The sequence shown here is derived from an EMBL/GenBank/DDBJ whole genome shotgun (WGS) entry which is preliminary data.</text>
</comment>
<sequence>MKQSRRSLRALVQLLPSGALGLSAGLASVDAAASTTLPESQSPPVAERLQSLRMDVSEALEHYRTDGQPFVAVDPEQRLAWWGNGGWRNGGWRNGGWGNGGWHNGWHNW</sequence>
<evidence type="ECO:0000313" key="2">
    <source>
        <dbReference type="EMBL" id="MBU8874911.1"/>
    </source>
</evidence>
<evidence type="ECO:0000256" key="1">
    <source>
        <dbReference type="SAM" id="SignalP"/>
    </source>
</evidence>
<proteinExistence type="predicted"/>
<organism evidence="2 3">
    <name type="scientific">Reyranella humidisoli</name>
    <dbReference type="NCBI Taxonomy" id="2849149"/>
    <lineage>
        <taxon>Bacteria</taxon>
        <taxon>Pseudomonadati</taxon>
        <taxon>Pseudomonadota</taxon>
        <taxon>Alphaproteobacteria</taxon>
        <taxon>Hyphomicrobiales</taxon>
        <taxon>Reyranellaceae</taxon>
        <taxon>Reyranella</taxon>
    </lineage>
</organism>